<dbReference type="Proteomes" id="UP001320420">
    <property type="component" value="Unassembled WGS sequence"/>
</dbReference>
<reference evidence="2 3" key="1">
    <citation type="submission" date="2024-02" db="EMBL/GenBank/DDBJ databases">
        <title>De novo assembly and annotation of 12 fungi associated with fruit tree decline syndrome in Ontario, Canada.</title>
        <authorList>
            <person name="Sulman M."/>
            <person name="Ellouze W."/>
            <person name="Ilyukhin E."/>
        </authorList>
    </citation>
    <scope>NUCLEOTIDE SEQUENCE [LARGE SCALE GENOMIC DNA]</scope>
    <source>
        <strain evidence="2 3">M11/M66-122</strain>
    </source>
</reference>
<comment type="caution">
    <text evidence="2">The sequence shown here is derived from an EMBL/GenBank/DDBJ whole genome shotgun (WGS) entry which is preliminary data.</text>
</comment>
<organism evidence="2 3">
    <name type="scientific">Diatrype stigma</name>
    <dbReference type="NCBI Taxonomy" id="117547"/>
    <lineage>
        <taxon>Eukaryota</taxon>
        <taxon>Fungi</taxon>
        <taxon>Dikarya</taxon>
        <taxon>Ascomycota</taxon>
        <taxon>Pezizomycotina</taxon>
        <taxon>Sordariomycetes</taxon>
        <taxon>Xylariomycetidae</taxon>
        <taxon>Xylariales</taxon>
        <taxon>Diatrypaceae</taxon>
        <taxon>Diatrype</taxon>
    </lineage>
</organism>
<feature type="chain" id="PRO_5043032860" evidence="1">
    <location>
        <begin position="24"/>
        <end position="98"/>
    </location>
</feature>
<evidence type="ECO:0000313" key="2">
    <source>
        <dbReference type="EMBL" id="KAK7751655.1"/>
    </source>
</evidence>
<dbReference type="EMBL" id="JAKJXP020000046">
    <property type="protein sequence ID" value="KAK7751655.1"/>
    <property type="molecule type" value="Genomic_DNA"/>
</dbReference>
<sequence length="98" mass="10696">MCYDAPNFHVILVFWTRFAITSGMTLQGVDTWELSGVQLACSPVDVCDYHFQVTNKVSHSLYNCHIQVSGQDGVPASKVQFQGVGCRNPGDTLKVSGS</sequence>
<keyword evidence="1" id="KW-0732">Signal</keyword>
<proteinExistence type="predicted"/>
<accession>A0AAN9YRX7</accession>
<feature type="signal peptide" evidence="1">
    <location>
        <begin position="1"/>
        <end position="23"/>
    </location>
</feature>
<dbReference type="AlphaFoldDB" id="A0AAN9YRX7"/>
<keyword evidence="3" id="KW-1185">Reference proteome</keyword>
<evidence type="ECO:0000313" key="3">
    <source>
        <dbReference type="Proteomes" id="UP001320420"/>
    </source>
</evidence>
<name>A0AAN9YRX7_9PEZI</name>
<protein>
    <submittedName>
        <fullName evidence="2">Uncharacterized protein</fullName>
    </submittedName>
</protein>
<gene>
    <name evidence="2" type="ORF">SLS62_006315</name>
</gene>
<evidence type="ECO:0000256" key="1">
    <source>
        <dbReference type="SAM" id="SignalP"/>
    </source>
</evidence>